<protein>
    <submittedName>
        <fullName evidence="1">Uncharacterized protein</fullName>
    </submittedName>
</protein>
<accession>A0A210Q1X7</accession>
<dbReference type="AlphaFoldDB" id="A0A210Q1X7"/>
<gene>
    <name evidence="1" type="ORF">KP79_PYT02015</name>
</gene>
<evidence type="ECO:0000313" key="1">
    <source>
        <dbReference type="EMBL" id="OWF42715.1"/>
    </source>
</evidence>
<organism evidence="1 2">
    <name type="scientific">Mizuhopecten yessoensis</name>
    <name type="common">Japanese scallop</name>
    <name type="synonym">Patinopecten yessoensis</name>
    <dbReference type="NCBI Taxonomy" id="6573"/>
    <lineage>
        <taxon>Eukaryota</taxon>
        <taxon>Metazoa</taxon>
        <taxon>Spiralia</taxon>
        <taxon>Lophotrochozoa</taxon>
        <taxon>Mollusca</taxon>
        <taxon>Bivalvia</taxon>
        <taxon>Autobranchia</taxon>
        <taxon>Pteriomorphia</taxon>
        <taxon>Pectinida</taxon>
        <taxon>Pectinoidea</taxon>
        <taxon>Pectinidae</taxon>
        <taxon>Mizuhopecten</taxon>
    </lineage>
</organism>
<dbReference type="EMBL" id="NEDP02005229">
    <property type="protein sequence ID" value="OWF42715.1"/>
    <property type="molecule type" value="Genomic_DNA"/>
</dbReference>
<comment type="caution">
    <text evidence="1">The sequence shown here is derived from an EMBL/GenBank/DDBJ whole genome shotgun (WGS) entry which is preliminary data.</text>
</comment>
<dbReference type="Proteomes" id="UP000242188">
    <property type="component" value="Unassembled WGS sequence"/>
</dbReference>
<proteinExistence type="predicted"/>
<sequence length="146" mass="17383">MNEIHENKLEVVTGDVVRIASDYACVIDRHVSDEQNLKLMRNDLNLMKETNDQVFHQYQKVSRDAKAQLQYISYMLPPCRLHDSDITSSTGSSIKGDNQTYRRYENFHDFYKLRLPHDEHRRLFERISKTKVDEYLDGHKETKHQL</sequence>
<evidence type="ECO:0000313" key="2">
    <source>
        <dbReference type="Proteomes" id="UP000242188"/>
    </source>
</evidence>
<keyword evidence="2" id="KW-1185">Reference proteome</keyword>
<reference evidence="1 2" key="1">
    <citation type="journal article" date="2017" name="Nat. Ecol. Evol.">
        <title>Scallop genome provides insights into evolution of bilaterian karyotype and development.</title>
        <authorList>
            <person name="Wang S."/>
            <person name="Zhang J."/>
            <person name="Jiao W."/>
            <person name="Li J."/>
            <person name="Xun X."/>
            <person name="Sun Y."/>
            <person name="Guo X."/>
            <person name="Huan P."/>
            <person name="Dong B."/>
            <person name="Zhang L."/>
            <person name="Hu X."/>
            <person name="Sun X."/>
            <person name="Wang J."/>
            <person name="Zhao C."/>
            <person name="Wang Y."/>
            <person name="Wang D."/>
            <person name="Huang X."/>
            <person name="Wang R."/>
            <person name="Lv J."/>
            <person name="Li Y."/>
            <person name="Zhang Z."/>
            <person name="Liu B."/>
            <person name="Lu W."/>
            <person name="Hui Y."/>
            <person name="Liang J."/>
            <person name="Zhou Z."/>
            <person name="Hou R."/>
            <person name="Li X."/>
            <person name="Liu Y."/>
            <person name="Li H."/>
            <person name="Ning X."/>
            <person name="Lin Y."/>
            <person name="Zhao L."/>
            <person name="Xing Q."/>
            <person name="Dou J."/>
            <person name="Li Y."/>
            <person name="Mao J."/>
            <person name="Guo H."/>
            <person name="Dou H."/>
            <person name="Li T."/>
            <person name="Mu C."/>
            <person name="Jiang W."/>
            <person name="Fu Q."/>
            <person name="Fu X."/>
            <person name="Miao Y."/>
            <person name="Liu J."/>
            <person name="Yu Q."/>
            <person name="Li R."/>
            <person name="Liao H."/>
            <person name="Li X."/>
            <person name="Kong Y."/>
            <person name="Jiang Z."/>
            <person name="Chourrout D."/>
            <person name="Li R."/>
            <person name="Bao Z."/>
        </authorList>
    </citation>
    <scope>NUCLEOTIDE SEQUENCE [LARGE SCALE GENOMIC DNA]</scope>
    <source>
        <strain evidence="1 2">PY_sf001</strain>
    </source>
</reference>
<name>A0A210Q1X7_MIZYE</name>